<feature type="modified residue" description="4-aspartylphosphate" evidence="7">
    <location>
        <position position="831"/>
    </location>
</feature>
<dbReference type="CDD" id="cd17546">
    <property type="entry name" value="REC_hyHK_CKI1_RcsC-like"/>
    <property type="match status" value="1"/>
</dbReference>
<dbReference type="InterPro" id="IPR003018">
    <property type="entry name" value="GAF"/>
</dbReference>
<protein>
    <recommendedName>
        <fullName evidence="2">histidine kinase</fullName>
        <ecNumber evidence="2">2.7.13.3</ecNumber>
    </recommendedName>
</protein>
<dbReference type="InterPro" id="IPR036097">
    <property type="entry name" value="HisK_dim/P_sf"/>
</dbReference>
<dbReference type="PRINTS" id="PR00344">
    <property type="entry name" value="BCTRLSENSOR"/>
</dbReference>
<evidence type="ECO:0000256" key="9">
    <source>
        <dbReference type="SAM" id="Phobius"/>
    </source>
</evidence>
<feature type="domain" description="Response regulatory" evidence="11">
    <location>
        <begin position="904"/>
        <end position="1020"/>
    </location>
</feature>
<evidence type="ECO:0000313" key="12">
    <source>
        <dbReference type="EMBL" id="TRX73647.1"/>
    </source>
</evidence>
<dbReference type="PROSITE" id="PS50109">
    <property type="entry name" value="HIS_KIN"/>
    <property type="match status" value="1"/>
</dbReference>
<keyword evidence="4" id="KW-0808">Transferase</keyword>
<dbReference type="Gene3D" id="3.30.565.10">
    <property type="entry name" value="Histidine kinase-like ATPase, C-terminal domain"/>
    <property type="match status" value="1"/>
</dbReference>
<evidence type="ECO:0000259" key="10">
    <source>
        <dbReference type="PROSITE" id="PS50109"/>
    </source>
</evidence>
<keyword evidence="8" id="KW-0175">Coiled coil</keyword>
<keyword evidence="6" id="KW-0902">Two-component regulatory system</keyword>
<dbReference type="Pfam" id="PF00512">
    <property type="entry name" value="HisKA"/>
    <property type="match status" value="1"/>
</dbReference>
<dbReference type="CDD" id="cd16922">
    <property type="entry name" value="HATPase_EvgS-ArcB-TorS-like"/>
    <property type="match status" value="1"/>
</dbReference>
<dbReference type="CDD" id="cd19410">
    <property type="entry name" value="HK9-like_sensor"/>
    <property type="match status" value="1"/>
</dbReference>
<keyword evidence="5" id="KW-0418">Kinase</keyword>
<dbReference type="SUPFAM" id="SSF52172">
    <property type="entry name" value="CheY-like"/>
    <property type="match status" value="3"/>
</dbReference>
<evidence type="ECO:0000256" key="7">
    <source>
        <dbReference type="PROSITE-ProRule" id="PRU00169"/>
    </source>
</evidence>
<comment type="catalytic activity">
    <reaction evidence="1">
        <text>ATP + protein L-histidine = ADP + protein N-phospho-L-histidine.</text>
        <dbReference type="EC" id="2.7.13.3"/>
    </reaction>
</comment>
<proteinExistence type="predicted"/>
<feature type="modified residue" description="4-aspartylphosphate" evidence="7">
    <location>
        <position position="953"/>
    </location>
</feature>
<dbReference type="GO" id="GO:0000155">
    <property type="term" value="F:phosphorelay sensor kinase activity"/>
    <property type="evidence" value="ECO:0007669"/>
    <property type="project" value="InterPro"/>
</dbReference>
<evidence type="ECO:0000256" key="5">
    <source>
        <dbReference type="ARBA" id="ARBA00022777"/>
    </source>
</evidence>
<dbReference type="PANTHER" id="PTHR45339:SF1">
    <property type="entry name" value="HYBRID SIGNAL TRANSDUCTION HISTIDINE KINASE J"/>
    <property type="match status" value="1"/>
</dbReference>
<dbReference type="RefSeq" id="WP_143489382.1">
    <property type="nucleotide sequence ID" value="NZ_VJOY01000012.1"/>
</dbReference>
<dbReference type="EMBL" id="VJOY01000012">
    <property type="protein sequence ID" value="TRX73647.1"/>
    <property type="molecule type" value="Genomic_DNA"/>
</dbReference>
<feature type="transmembrane region" description="Helical" evidence="9">
    <location>
        <begin position="22"/>
        <end position="43"/>
    </location>
</feature>
<dbReference type="InterPro" id="IPR011006">
    <property type="entry name" value="CheY-like_superfamily"/>
</dbReference>
<dbReference type="AlphaFoldDB" id="A0A553GVW8"/>
<dbReference type="FunFam" id="3.30.565.10:FF:000010">
    <property type="entry name" value="Sensor histidine kinase RcsC"/>
    <property type="match status" value="1"/>
</dbReference>
<dbReference type="PROSITE" id="PS50110">
    <property type="entry name" value="RESPONSE_REGULATORY"/>
    <property type="match status" value="3"/>
</dbReference>
<feature type="coiled-coil region" evidence="8">
    <location>
        <begin position="389"/>
        <end position="493"/>
    </location>
</feature>
<dbReference type="SMART" id="SM00448">
    <property type="entry name" value="REC"/>
    <property type="match status" value="3"/>
</dbReference>
<keyword evidence="9" id="KW-1133">Transmembrane helix</keyword>
<evidence type="ECO:0000256" key="3">
    <source>
        <dbReference type="ARBA" id="ARBA00022553"/>
    </source>
</evidence>
<feature type="transmembrane region" description="Helical" evidence="9">
    <location>
        <begin position="183"/>
        <end position="205"/>
    </location>
</feature>
<dbReference type="InterPro" id="IPR036890">
    <property type="entry name" value="HATPase_C_sf"/>
</dbReference>
<name>A0A553GVW8_9PSED</name>
<reference evidence="12 13" key="1">
    <citation type="submission" date="2019-07" db="EMBL/GenBank/DDBJ databases">
        <title>Pseudomonas mangiferae sp. nov., isolated from bark of mango tree in Thailand.</title>
        <authorList>
            <person name="Srisuk N."/>
            <person name="Anurat P."/>
        </authorList>
    </citation>
    <scope>NUCLEOTIDE SEQUENCE [LARGE SCALE GENOMIC DNA]</scope>
    <source>
        <strain evidence="12 13">DMKU_BBB3-04</strain>
    </source>
</reference>
<keyword evidence="3 7" id="KW-0597">Phosphoprotein</keyword>
<organism evidence="12 13">
    <name type="scientific">Pseudomonas mangiferae</name>
    <dbReference type="NCBI Taxonomy" id="2593654"/>
    <lineage>
        <taxon>Bacteria</taxon>
        <taxon>Pseudomonadati</taxon>
        <taxon>Pseudomonadota</taxon>
        <taxon>Gammaproteobacteria</taxon>
        <taxon>Pseudomonadales</taxon>
        <taxon>Pseudomonadaceae</taxon>
        <taxon>Pseudomonas</taxon>
    </lineage>
</organism>
<dbReference type="Gene3D" id="3.40.50.2300">
    <property type="match status" value="3"/>
</dbReference>
<dbReference type="Pfam" id="PF13185">
    <property type="entry name" value="GAF_2"/>
    <property type="match status" value="1"/>
</dbReference>
<comment type="caution">
    <text evidence="12">The sequence shown here is derived from an EMBL/GenBank/DDBJ whole genome shotgun (WGS) entry which is preliminary data.</text>
</comment>
<dbReference type="Gene3D" id="1.10.287.130">
    <property type="match status" value="1"/>
</dbReference>
<dbReference type="SUPFAM" id="SSF55781">
    <property type="entry name" value="GAF domain-like"/>
    <property type="match status" value="1"/>
</dbReference>
<evidence type="ECO:0000259" key="11">
    <source>
        <dbReference type="PROSITE" id="PS50110"/>
    </source>
</evidence>
<dbReference type="Gene3D" id="3.30.450.40">
    <property type="match status" value="1"/>
</dbReference>
<keyword evidence="13" id="KW-1185">Reference proteome</keyword>
<dbReference type="SUPFAM" id="SSF47384">
    <property type="entry name" value="Homodimeric domain of signal transducing histidine kinase"/>
    <property type="match status" value="1"/>
</dbReference>
<dbReference type="Proteomes" id="UP000315235">
    <property type="component" value="Unassembled WGS sequence"/>
</dbReference>
<evidence type="ECO:0000256" key="1">
    <source>
        <dbReference type="ARBA" id="ARBA00000085"/>
    </source>
</evidence>
<keyword evidence="9" id="KW-0812">Transmembrane</keyword>
<dbReference type="InterPro" id="IPR029016">
    <property type="entry name" value="GAF-like_dom_sf"/>
</dbReference>
<dbReference type="InterPro" id="IPR003594">
    <property type="entry name" value="HATPase_dom"/>
</dbReference>
<feature type="domain" description="Histidine kinase" evidence="10">
    <location>
        <begin position="500"/>
        <end position="719"/>
    </location>
</feature>
<dbReference type="OrthoDB" id="9810730at2"/>
<dbReference type="Pfam" id="PF02518">
    <property type="entry name" value="HATPase_c"/>
    <property type="match status" value="1"/>
</dbReference>
<dbReference type="EC" id="2.7.13.3" evidence="2"/>
<evidence type="ECO:0000256" key="6">
    <source>
        <dbReference type="ARBA" id="ARBA00023012"/>
    </source>
</evidence>
<accession>A0A553GVW8</accession>
<dbReference type="CDD" id="cd00082">
    <property type="entry name" value="HisKA"/>
    <property type="match status" value="1"/>
</dbReference>
<dbReference type="InterPro" id="IPR001789">
    <property type="entry name" value="Sig_transdc_resp-reg_receiver"/>
</dbReference>
<dbReference type="InterPro" id="IPR004358">
    <property type="entry name" value="Sig_transdc_His_kin-like_C"/>
</dbReference>
<dbReference type="SMART" id="SM00065">
    <property type="entry name" value="GAF"/>
    <property type="match status" value="1"/>
</dbReference>
<dbReference type="SUPFAM" id="SSF55874">
    <property type="entry name" value="ATPase domain of HSP90 chaperone/DNA topoisomerase II/histidine kinase"/>
    <property type="match status" value="1"/>
</dbReference>
<gene>
    <name evidence="12" type="ORF">FM069_16045</name>
</gene>
<evidence type="ECO:0000256" key="2">
    <source>
        <dbReference type="ARBA" id="ARBA00012438"/>
    </source>
</evidence>
<dbReference type="PANTHER" id="PTHR45339">
    <property type="entry name" value="HYBRID SIGNAL TRANSDUCTION HISTIDINE KINASE J"/>
    <property type="match status" value="1"/>
</dbReference>
<dbReference type="SMART" id="SM00388">
    <property type="entry name" value="HisKA"/>
    <property type="match status" value="1"/>
</dbReference>
<dbReference type="CDD" id="cd00156">
    <property type="entry name" value="REC"/>
    <property type="match status" value="1"/>
</dbReference>
<dbReference type="InterPro" id="IPR007891">
    <property type="entry name" value="CHASE3"/>
</dbReference>
<evidence type="ECO:0000256" key="8">
    <source>
        <dbReference type="SAM" id="Coils"/>
    </source>
</evidence>
<dbReference type="Pfam" id="PF05227">
    <property type="entry name" value="CHASE3"/>
    <property type="match status" value="1"/>
</dbReference>
<evidence type="ECO:0000256" key="4">
    <source>
        <dbReference type="ARBA" id="ARBA00022679"/>
    </source>
</evidence>
<sequence length="1174" mass="131898">MPNASIVDESGFRRILLRNIRVPMAMGIVGAGLFVALIGYLLYLLSWVEHTDIVIGNVNDAYRTTIDQETGLRGYLLTGDVQFLQPYEQARPRLKADMAGLAELVSDNPPQVNRAHRIQELQEEWGRYASEMIALRRDGRDVGNLIPEARGKPLMDAIRQEFTDFVALEQRLRHERNEKASNAALLIIILYPLLSLGFSAVMGVFSRRDLISLSGRYDDSLQKQMDYTEHLRHQAWMREGQSLLAERILGHQSSEEIGRQLLAFLASYLGVAVAALYVREENGDLTRVATYGFAPEHQGLHQRLRGGEGLVGQVAREQRTLVFEGLPPRYLKVNSSLAEGDPLSVMVVPTILNGQLNGVLELGFLRPLASRDRALVESVTSSLAASIEAARYRERLHEVLTETQQLNEELQVQQEELRTANEELESQAQVILQSQASLEVQQTELEQTNLRLNEQAQRLVQQRDALDEQNRFLSQARQQVEAHSEELQRASRYKSEFLANMSHELRTPLNSALILAKVLTENRKGNLDEEQLRYLRMIHSSGTDLLRLINDILDISKVEAGHLQVCLDECGVPELVQGLHNAFQPLAQEKQLSFSVILHPKVPRTIHTDRHRVEQILRNLLSNAIKFTEKGEVDLEVHCDEGGVRFDVRDSGIGISAEQCAFIFEPFRQVDGSNKRRYGGTGLGLSISRDLAQLLHGRVEVESELGKGSRFSLWLPERCDDEADDTPPPSAEPPPVAEVATPIAEAPATPAADASGEILSAVPRSDAALADDRDRAESDGRSILVIEAEPPFARSLYELAHELDYRCLIADSASEGIALAEEQAPDAILLDTRLPDDSGLSVLQRLKENPRTRHIPVHVFSALDYSEPALHLGAIGYASKPVTREQLQDVFSRLEAKITQKVKQVLLVEGNAQQRETFSQLIGDGDIRISTAERGEEALALLHGDPFDCMIVDVDLPDMRLAELFQQMTRDEDCSFPPVIVYASRRLSRDEEQELLEHSRSLIIKGARSPEHLLDEVTLFLHQVEAELPNDRQQMLQQARSSQDRILEKRCILVVDDDVRNVYALTGALDLKGLKVETARNGEEALERLGEVEGIDLVLMDIMMPVMDGYEAMRRIRLEPRWQNLPIIAVTAKAMKEDHEQCMAAGANDYMAKPIDIERLYSLIRVWLPKRQRF</sequence>
<keyword evidence="9" id="KW-0472">Membrane</keyword>
<feature type="domain" description="Response regulatory" evidence="11">
    <location>
        <begin position="782"/>
        <end position="895"/>
    </location>
</feature>
<dbReference type="InterPro" id="IPR005467">
    <property type="entry name" value="His_kinase_dom"/>
</dbReference>
<dbReference type="SMART" id="SM00387">
    <property type="entry name" value="HATPase_c"/>
    <property type="match status" value="1"/>
</dbReference>
<dbReference type="Pfam" id="PF00072">
    <property type="entry name" value="Response_reg"/>
    <property type="match status" value="3"/>
</dbReference>
<dbReference type="InterPro" id="IPR003661">
    <property type="entry name" value="HisK_dim/P_dom"/>
</dbReference>
<feature type="modified residue" description="4-aspartylphosphate" evidence="7">
    <location>
        <position position="1101"/>
    </location>
</feature>
<feature type="domain" description="Response regulatory" evidence="11">
    <location>
        <begin position="1051"/>
        <end position="1168"/>
    </location>
</feature>
<evidence type="ECO:0000313" key="13">
    <source>
        <dbReference type="Proteomes" id="UP000315235"/>
    </source>
</evidence>